<sequence length="446" mass="46274">MSTTQTEEIELATYPAERSFTEVESANDVHTEDGDAPASAVEAIPDGGYGWTVVFACSVITFMINGWSGCWGVLQTAILQTQLEQGSTTSLSFVGSLSIAICVCLGLACVRLSRVIGARYSMLLGVLMMGFGILFSSFTLDHLGGLFATTGILFGIGGSLTYTMSNSLPVQWFSSKLGTANGLVKLGGGLGATTMAIVVQVLIEKVGIPWTFRILGLVTLASGIPAALLVRERAPSNNTPSVDFSLFKSMPFCCLFLAGAVGTFALFVPPFFLPLFAHSIGLSASTGAGIVAAFNACTAIGRLGAGFACDRFGPTNVLLLTMALNALSMFALWPVSDTIGPLLVFAAINGIANGSFFVTMPTAIGRMIGPGQAAVGMGMAITGWTGGYLMGSPIAGILISAAGAEDAHTIVPYRAAIFYAGSVALASATFVLLARLRMDTKLIKKV</sequence>
<feature type="transmembrane region" description="Helical" evidence="3">
    <location>
        <begin position="49"/>
        <end position="68"/>
    </location>
</feature>
<dbReference type="GO" id="GO:0016020">
    <property type="term" value="C:membrane"/>
    <property type="evidence" value="ECO:0007669"/>
    <property type="project" value="UniProtKB-SubCell"/>
</dbReference>
<feature type="transmembrane region" description="Helical" evidence="3">
    <location>
        <begin position="183"/>
        <end position="203"/>
    </location>
</feature>
<dbReference type="Gene3D" id="1.20.1250.20">
    <property type="entry name" value="MFS general substrate transporter like domains"/>
    <property type="match status" value="2"/>
</dbReference>
<dbReference type="InterPro" id="IPR020846">
    <property type="entry name" value="MFS_dom"/>
</dbReference>
<keyword evidence="3" id="KW-1133">Transmembrane helix</keyword>
<reference evidence="5" key="1">
    <citation type="submission" date="2023-03" db="EMBL/GenBank/DDBJ databases">
        <title>Complete genome of Cladonia borealis.</title>
        <authorList>
            <person name="Park H."/>
        </authorList>
    </citation>
    <scope>NUCLEOTIDE SEQUENCE</scope>
    <source>
        <strain evidence="5">ANT050790</strain>
    </source>
</reference>
<dbReference type="SUPFAM" id="SSF103473">
    <property type="entry name" value="MFS general substrate transporter"/>
    <property type="match status" value="1"/>
</dbReference>
<dbReference type="PANTHER" id="PTHR11360">
    <property type="entry name" value="MONOCARBOXYLATE TRANSPORTER"/>
    <property type="match status" value="1"/>
</dbReference>
<dbReference type="PROSITE" id="PS50850">
    <property type="entry name" value="MFS"/>
    <property type="match status" value="1"/>
</dbReference>
<gene>
    <name evidence="5" type="ORF">JMJ35_002229</name>
</gene>
<protein>
    <recommendedName>
        <fullName evidence="4">Major facilitator superfamily (MFS) profile domain-containing protein</fullName>
    </recommendedName>
</protein>
<evidence type="ECO:0000259" key="4">
    <source>
        <dbReference type="PROSITE" id="PS50850"/>
    </source>
</evidence>
<proteinExistence type="inferred from homology"/>
<organism evidence="5 6">
    <name type="scientific">Cladonia borealis</name>
    <dbReference type="NCBI Taxonomy" id="184061"/>
    <lineage>
        <taxon>Eukaryota</taxon>
        <taxon>Fungi</taxon>
        <taxon>Dikarya</taxon>
        <taxon>Ascomycota</taxon>
        <taxon>Pezizomycotina</taxon>
        <taxon>Lecanoromycetes</taxon>
        <taxon>OSLEUM clade</taxon>
        <taxon>Lecanoromycetidae</taxon>
        <taxon>Lecanorales</taxon>
        <taxon>Lecanorineae</taxon>
        <taxon>Cladoniaceae</taxon>
        <taxon>Cladonia</taxon>
    </lineage>
</organism>
<feature type="transmembrane region" description="Helical" evidence="3">
    <location>
        <begin position="88"/>
        <end position="108"/>
    </location>
</feature>
<keyword evidence="3" id="KW-0812">Transmembrane</keyword>
<dbReference type="AlphaFoldDB" id="A0AA39R6S3"/>
<feature type="transmembrane region" description="Helical" evidence="3">
    <location>
        <begin position="416"/>
        <end position="436"/>
    </location>
</feature>
<feature type="transmembrane region" description="Helical" evidence="3">
    <location>
        <begin position="284"/>
        <end position="305"/>
    </location>
</feature>
<dbReference type="InterPro" id="IPR036259">
    <property type="entry name" value="MFS_trans_sf"/>
</dbReference>
<feature type="transmembrane region" description="Helical" evidence="3">
    <location>
        <begin position="120"/>
        <end position="138"/>
    </location>
</feature>
<name>A0AA39R6S3_9LECA</name>
<dbReference type="PANTHER" id="PTHR11360:SF305">
    <property type="entry name" value="MAJOR FACILITATOR SUPERFAMILY (MFS) PROFILE DOMAIN-CONTAINING PROTEIN"/>
    <property type="match status" value="1"/>
</dbReference>
<feature type="transmembrane region" description="Helical" evidence="3">
    <location>
        <begin position="317"/>
        <end position="336"/>
    </location>
</feature>
<accession>A0AA39R6S3</accession>
<dbReference type="InterPro" id="IPR050327">
    <property type="entry name" value="Proton-linked_MCT"/>
</dbReference>
<evidence type="ECO:0000256" key="1">
    <source>
        <dbReference type="ARBA" id="ARBA00004141"/>
    </source>
</evidence>
<dbReference type="InterPro" id="IPR011701">
    <property type="entry name" value="MFS"/>
</dbReference>
<evidence type="ECO:0000256" key="2">
    <source>
        <dbReference type="ARBA" id="ARBA00006727"/>
    </source>
</evidence>
<feature type="domain" description="Major facilitator superfamily (MFS) profile" evidence="4">
    <location>
        <begin position="251"/>
        <end position="446"/>
    </location>
</feature>
<comment type="similarity">
    <text evidence="2">Belongs to the major facilitator superfamily. Monocarboxylate porter (TC 2.A.1.13) family.</text>
</comment>
<comment type="subcellular location">
    <subcellularLocation>
        <location evidence="1">Membrane</location>
        <topology evidence="1">Multi-pass membrane protein</topology>
    </subcellularLocation>
</comment>
<feature type="transmembrane region" description="Helical" evidence="3">
    <location>
        <begin position="251"/>
        <end position="272"/>
    </location>
</feature>
<dbReference type="Pfam" id="PF07690">
    <property type="entry name" value="MFS_1"/>
    <property type="match status" value="1"/>
</dbReference>
<feature type="transmembrane region" description="Helical" evidence="3">
    <location>
        <begin position="209"/>
        <end position="230"/>
    </location>
</feature>
<evidence type="ECO:0000313" key="6">
    <source>
        <dbReference type="Proteomes" id="UP001166286"/>
    </source>
</evidence>
<keyword evidence="6" id="KW-1185">Reference proteome</keyword>
<dbReference type="Proteomes" id="UP001166286">
    <property type="component" value="Unassembled WGS sequence"/>
</dbReference>
<feature type="transmembrane region" description="Helical" evidence="3">
    <location>
        <begin position="385"/>
        <end position="404"/>
    </location>
</feature>
<evidence type="ECO:0000313" key="5">
    <source>
        <dbReference type="EMBL" id="KAK0514850.1"/>
    </source>
</evidence>
<feature type="transmembrane region" description="Helical" evidence="3">
    <location>
        <begin position="144"/>
        <end position="162"/>
    </location>
</feature>
<evidence type="ECO:0000256" key="3">
    <source>
        <dbReference type="SAM" id="Phobius"/>
    </source>
</evidence>
<dbReference type="GO" id="GO:0022857">
    <property type="term" value="F:transmembrane transporter activity"/>
    <property type="evidence" value="ECO:0007669"/>
    <property type="project" value="InterPro"/>
</dbReference>
<dbReference type="EMBL" id="JAFEKC020000004">
    <property type="protein sequence ID" value="KAK0514850.1"/>
    <property type="molecule type" value="Genomic_DNA"/>
</dbReference>
<keyword evidence="3" id="KW-0472">Membrane</keyword>
<comment type="caution">
    <text evidence="5">The sequence shown here is derived from an EMBL/GenBank/DDBJ whole genome shotgun (WGS) entry which is preliminary data.</text>
</comment>
<feature type="transmembrane region" description="Helical" evidence="3">
    <location>
        <begin position="342"/>
        <end position="364"/>
    </location>
</feature>